<gene>
    <name evidence="7" type="primary">Rgl1</name>
    <name evidence="7" type="ORF">PSIHAE_R06347</name>
</gene>
<dbReference type="InterPro" id="IPR008937">
    <property type="entry name" value="Ras-like_GEF"/>
</dbReference>
<protein>
    <submittedName>
        <fullName evidence="7">RGL1 protein</fullName>
    </submittedName>
</protein>
<dbReference type="PROSITE" id="PS50200">
    <property type="entry name" value="RA"/>
    <property type="match status" value="1"/>
</dbReference>
<evidence type="ECO:0000259" key="4">
    <source>
        <dbReference type="PROSITE" id="PS50009"/>
    </source>
</evidence>
<dbReference type="PANTHER" id="PTHR23113">
    <property type="entry name" value="GUANINE NUCLEOTIDE EXCHANGE FACTOR"/>
    <property type="match status" value="1"/>
</dbReference>
<dbReference type="InterPro" id="IPR036964">
    <property type="entry name" value="RASGEF_cat_dom_sf"/>
</dbReference>
<evidence type="ECO:0000259" key="5">
    <source>
        <dbReference type="PROSITE" id="PS50200"/>
    </source>
</evidence>
<dbReference type="PROSITE" id="PS00720">
    <property type="entry name" value="RASGEF"/>
    <property type="match status" value="1"/>
</dbReference>
<dbReference type="GO" id="GO:0005886">
    <property type="term" value="C:plasma membrane"/>
    <property type="evidence" value="ECO:0007669"/>
    <property type="project" value="TreeGrafter"/>
</dbReference>
<feature type="non-terminal residue" evidence="7">
    <location>
        <position position="743"/>
    </location>
</feature>
<feature type="domain" description="Ras-associating" evidence="5">
    <location>
        <begin position="631"/>
        <end position="718"/>
    </location>
</feature>
<evidence type="ECO:0000256" key="1">
    <source>
        <dbReference type="ARBA" id="ARBA00022658"/>
    </source>
</evidence>
<dbReference type="InterPro" id="IPR001895">
    <property type="entry name" value="RASGEF_cat_dom"/>
</dbReference>
<name>A0A7K9C7N3_9PICI</name>
<dbReference type="Proteomes" id="UP000574528">
    <property type="component" value="Unassembled WGS sequence"/>
</dbReference>
<dbReference type="Gene3D" id="1.10.840.10">
    <property type="entry name" value="Ras guanine-nucleotide exchange factors catalytic domain"/>
    <property type="match status" value="1"/>
</dbReference>
<dbReference type="Pfam" id="PF00788">
    <property type="entry name" value="RA"/>
    <property type="match status" value="1"/>
</dbReference>
<evidence type="ECO:0000256" key="2">
    <source>
        <dbReference type="PROSITE-ProRule" id="PRU00168"/>
    </source>
</evidence>
<evidence type="ECO:0000259" key="6">
    <source>
        <dbReference type="PROSITE" id="PS50212"/>
    </source>
</evidence>
<keyword evidence="1 2" id="KW-0344">Guanine-nucleotide releasing factor</keyword>
<dbReference type="Pfam" id="PF00617">
    <property type="entry name" value="RasGEF"/>
    <property type="match status" value="1"/>
</dbReference>
<reference evidence="7 8" key="1">
    <citation type="submission" date="2019-09" db="EMBL/GenBank/DDBJ databases">
        <title>Bird 10,000 Genomes (B10K) Project - Family phase.</title>
        <authorList>
            <person name="Zhang G."/>
        </authorList>
    </citation>
    <scope>NUCLEOTIDE SEQUENCE [LARGE SCALE GENOMIC DNA]</scope>
    <source>
        <strain evidence="7">B10K-DU-001-24</strain>
        <tissue evidence="7">Muscle</tissue>
    </source>
</reference>
<dbReference type="InterPro" id="IPR000159">
    <property type="entry name" value="RA_dom"/>
</dbReference>
<dbReference type="PROSITE" id="PS50009">
    <property type="entry name" value="RASGEF_CAT"/>
    <property type="match status" value="1"/>
</dbReference>
<dbReference type="SUPFAM" id="SSF54236">
    <property type="entry name" value="Ubiquitin-like"/>
    <property type="match status" value="1"/>
</dbReference>
<dbReference type="SMART" id="SM00229">
    <property type="entry name" value="RasGEFN"/>
    <property type="match status" value="1"/>
</dbReference>
<dbReference type="GO" id="GO:0007265">
    <property type="term" value="P:Ras protein signal transduction"/>
    <property type="evidence" value="ECO:0007669"/>
    <property type="project" value="TreeGrafter"/>
</dbReference>
<dbReference type="Gene3D" id="1.20.870.10">
    <property type="entry name" value="Son of sevenless (SoS) protein Chain: S domain 1"/>
    <property type="match status" value="1"/>
</dbReference>
<feature type="domain" description="Ras-GEF" evidence="4">
    <location>
        <begin position="189"/>
        <end position="458"/>
    </location>
</feature>
<dbReference type="AlphaFoldDB" id="A0A7K9C7N3"/>
<dbReference type="FunFam" id="1.10.840.10:FF:000005">
    <property type="entry name" value="Ral guanine nucleotide dissociation stimulator isoform 1"/>
    <property type="match status" value="1"/>
</dbReference>
<dbReference type="SMART" id="SM00147">
    <property type="entry name" value="RasGEF"/>
    <property type="match status" value="1"/>
</dbReference>
<sequence length="743" mass="83587">VEEDQLPSEHTVSQIETYKIRTIKAGTLEKLVENLVTAFGDNDFTYISIFLSTYKAFASTKEVLELLLDRNENLETSSCEEIESENSSEYKAVLRTAIASILSAWLDQCSEDFREPPNYPCLLKLLHYLKRNMPDSDPERRAQNLLEQFQSQEVENDCDNFINSTFCDLDHKEDLEIQCEEDVEFSSFQEDLVAEQLTYMDAKLFQKVVSHHCLGSIWSRRDKEENKHLVPTIRATIVQFNAVTNCVLSTVMKNRELKTQQRAKIIEKWIHVAHECRMLKNFSSLRAIISALQSNSIFRLKRSWACVAKDAVLLLEELSDTFSDHDNYMTTRELLMKEGTSKFANLDSSVKETQRRTQRRLQSQKDMGAMQGTVPYLGTFLTDLIMLDTALQDYVEGGLINFEKRRREFEVIAQIKLLQSACNSYCLAPNQKFIQWFRRQEHLTEEESFSLSREIEAAADISTTPPKPRKSVVKRLSLLLMGSEALAHSTPLKGKPSFTRGGSCGESTDSASISSSELNNSEAEELVESSGPTDSCDPSQSCDSSSSSDPSPSSAPSHLCDPSQSCDSSSSCDPSSSSTPFPSCEPSPSPSCDPSSTGDPFSSSTHLEEKSPVPVKRSTRKAPLHNHQGEDSCIIRVSVEEGNGNMYKSILITNQEKTQTVMQKAMSKHNLEAEAPENYELVQIISEDKELVMPHKGNVFYAMNSHVNYDFVLRKKPPVAGQGKRKGLSNLRLHMKAPRSSWN</sequence>
<dbReference type="CDD" id="cd00155">
    <property type="entry name" value="RasGEF"/>
    <property type="match status" value="1"/>
</dbReference>
<dbReference type="PROSITE" id="PS50212">
    <property type="entry name" value="RASGEF_NTER"/>
    <property type="match status" value="1"/>
</dbReference>
<feature type="compositionally biased region" description="Low complexity" evidence="3">
    <location>
        <begin position="528"/>
        <end position="560"/>
    </location>
</feature>
<dbReference type="InterPro" id="IPR029071">
    <property type="entry name" value="Ubiquitin-like_domsf"/>
</dbReference>
<dbReference type="SUPFAM" id="SSF48366">
    <property type="entry name" value="Ras GEF"/>
    <property type="match status" value="1"/>
</dbReference>
<keyword evidence="8" id="KW-1185">Reference proteome</keyword>
<feature type="compositionally biased region" description="Low complexity" evidence="3">
    <location>
        <begin position="507"/>
        <end position="521"/>
    </location>
</feature>
<comment type="caution">
    <text evidence="7">The sequence shown here is derived from an EMBL/GenBank/DDBJ whole genome shotgun (WGS) entry which is preliminary data.</text>
</comment>
<feature type="domain" description="N-terminal Ras-GEF" evidence="6">
    <location>
        <begin position="19"/>
        <end position="150"/>
    </location>
</feature>
<dbReference type="InterPro" id="IPR023578">
    <property type="entry name" value="Ras_GEF_dom_sf"/>
</dbReference>
<dbReference type="EMBL" id="VWZI01013873">
    <property type="protein sequence ID" value="NXG48069.1"/>
    <property type="molecule type" value="Genomic_DNA"/>
</dbReference>
<dbReference type="GO" id="GO:0005085">
    <property type="term" value="F:guanyl-nucleotide exchange factor activity"/>
    <property type="evidence" value="ECO:0007669"/>
    <property type="project" value="UniProtKB-KW"/>
</dbReference>
<accession>A0A7K9C7N3</accession>
<evidence type="ECO:0000313" key="7">
    <source>
        <dbReference type="EMBL" id="NXG48069.1"/>
    </source>
</evidence>
<dbReference type="InterPro" id="IPR019804">
    <property type="entry name" value="Ras_G-nucl-exch_fac_CS"/>
</dbReference>
<dbReference type="OrthoDB" id="26687at2759"/>
<feature type="region of interest" description="Disordered" evidence="3">
    <location>
        <begin position="577"/>
        <end position="629"/>
    </location>
</feature>
<dbReference type="Gene3D" id="3.10.20.90">
    <property type="entry name" value="Phosphatidylinositol 3-kinase Catalytic Subunit, Chain A, domain 1"/>
    <property type="match status" value="1"/>
</dbReference>
<feature type="non-terminal residue" evidence="7">
    <location>
        <position position="1"/>
    </location>
</feature>
<evidence type="ECO:0000313" key="8">
    <source>
        <dbReference type="Proteomes" id="UP000574528"/>
    </source>
</evidence>
<proteinExistence type="predicted"/>
<dbReference type="Pfam" id="PF00618">
    <property type="entry name" value="RasGEF_N"/>
    <property type="match status" value="1"/>
</dbReference>
<dbReference type="SMART" id="SM00314">
    <property type="entry name" value="RA"/>
    <property type="match status" value="1"/>
</dbReference>
<dbReference type="InterPro" id="IPR000651">
    <property type="entry name" value="Ras-like_Gua-exchang_fac_N"/>
</dbReference>
<dbReference type="CDD" id="cd06224">
    <property type="entry name" value="REM"/>
    <property type="match status" value="1"/>
</dbReference>
<evidence type="ECO:0000256" key="3">
    <source>
        <dbReference type="SAM" id="MobiDB-lite"/>
    </source>
</evidence>
<feature type="region of interest" description="Disordered" evidence="3">
    <location>
        <begin position="490"/>
        <end position="560"/>
    </location>
</feature>
<organism evidence="7 8">
    <name type="scientific">Psilopogon haemacephalus</name>
    <name type="common">coppersmith barbet</name>
    <dbReference type="NCBI Taxonomy" id="2585815"/>
    <lineage>
        <taxon>Eukaryota</taxon>
        <taxon>Metazoa</taxon>
        <taxon>Chordata</taxon>
        <taxon>Craniata</taxon>
        <taxon>Vertebrata</taxon>
        <taxon>Euteleostomi</taxon>
        <taxon>Archelosauria</taxon>
        <taxon>Archosauria</taxon>
        <taxon>Dinosauria</taxon>
        <taxon>Saurischia</taxon>
        <taxon>Theropoda</taxon>
        <taxon>Coelurosauria</taxon>
        <taxon>Aves</taxon>
        <taxon>Neognathae</taxon>
        <taxon>Neoaves</taxon>
        <taxon>Telluraves</taxon>
        <taxon>Coraciimorphae</taxon>
        <taxon>Piciformes</taxon>
        <taxon>Megalaimidae</taxon>
        <taxon>Psilopogon</taxon>
    </lineage>
</organism>
<dbReference type="PANTHER" id="PTHR23113:SF199">
    <property type="entry name" value="RAL GUANINE NUCLEOTIDE DISSOCIATION STIMULATOR-LIKE 1"/>
    <property type="match status" value="1"/>
</dbReference>